<dbReference type="InterPro" id="IPR026575">
    <property type="entry name" value="GpdQ/CpdA-like"/>
</dbReference>
<feature type="domain" description="Calcineurin-like phosphoesterase" evidence="5">
    <location>
        <begin position="4"/>
        <end position="199"/>
    </location>
</feature>
<dbReference type="InterPro" id="IPR042283">
    <property type="entry name" value="GpdQ_catalytic"/>
</dbReference>
<dbReference type="PANTHER" id="PTHR42988">
    <property type="entry name" value="PHOSPHOHYDROLASE"/>
    <property type="match status" value="1"/>
</dbReference>
<keyword evidence="3" id="KW-0408">Iron</keyword>
<gene>
    <name evidence="6" type="primary">cpdA_10</name>
    <name evidence="6" type="ORF">GALL_285970</name>
</gene>
<name>A0A1J5R0T2_9ZZZZ</name>
<evidence type="ECO:0000256" key="4">
    <source>
        <dbReference type="ARBA" id="ARBA00025742"/>
    </source>
</evidence>
<organism evidence="6">
    <name type="scientific">mine drainage metagenome</name>
    <dbReference type="NCBI Taxonomy" id="410659"/>
    <lineage>
        <taxon>unclassified sequences</taxon>
        <taxon>metagenomes</taxon>
        <taxon>ecological metagenomes</taxon>
    </lineage>
</organism>
<dbReference type="CDD" id="cd07402">
    <property type="entry name" value="MPP_GpdQ"/>
    <property type="match status" value="1"/>
</dbReference>
<dbReference type="Pfam" id="PF00149">
    <property type="entry name" value="Metallophos"/>
    <property type="match status" value="1"/>
</dbReference>
<dbReference type="InterPro" id="IPR050884">
    <property type="entry name" value="CNP_phosphodiesterase-III"/>
</dbReference>
<dbReference type="Gene3D" id="3.60.21.40">
    <property type="entry name" value="GpdQ, catalytic alpha/beta sandwich domain"/>
    <property type="match status" value="1"/>
</dbReference>
<evidence type="ECO:0000256" key="1">
    <source>
        <dbReference type="ARBA" id="ARBA00022723"/>
    </source>
</evidence>
<comment type="caution">
    <text evidence="6">The sequence shown here is derived from an EMBL/GenBank/DDBJ whole genome shotgun (WGS) entry which is preliminary data.</text>
</comment>
<accession>A0A1J5R0T2</accession>
<evidence type="ECO:0000313" key="6">
    <source>
        <dbReference type="EMBL" id="OIQ89520.1"/>
    </source>
</evidence>
<dbReference type="Gene3D" id="3.30.750.180">
    <property type="entry name" value="GpdQ, beta-strand dimerisation domain"/>
    <property type="match status" value="1"/>
</dbReference>
<dbReference type="EC" id="3.1.4.17" evidence="6"/>
<dbReference type="InterPro" id="IPR004843">
    <property type="entry name" value="Calcineurin-like_PHP"/>
</dbReference>
<dbReference type="GO" id="GO:0046872">
    <property type="term" value="F:metal ion binding"/>
    <property type="evidence" value="ECO:0007669"/>
    <property type="project" value="UniProtKB-KW"/>
</dbReference>
<dbReference type="EMBL" id="MLJW01000327">
    <property type="protein sequence ID" value="OIQ89520.1"/>
    <property type="molecule type" value="Genomic_DNA"/>
</dbReference>
<keyword evidence="1" id="KW-0479">Metal-binding</keyword>
<evidence type="ECO:0000256" key="2">
    <source>
        <dbReference type="ARBA" id="ARBA00022801"/>
    </source>
</evidence>
<evidence type="ECO:0000259" key="5">
    <source>
        <dbReference type="Pfam" id="PF00149"/>
    </source>
</evidence>
<dbReference type="PANTHER" id="PTHR42988:SF2">
    <property type="entry name" value="CYCLIC NUCLEOTIDE PHOSPHODIESTERASE CBUA0032-RELATED"/>
    <property type="match status" value="1"/>
</dbReference>
<protein>
    <submittedName>
        <fullName evidence="6">3',5'-cyclic adenosine monophosphate phosphodiesterase CpdA</fullName>
        <ecNumber evidence="6">3.1.4.17</ecNumber>
    </submittedName>
</protein>
<proteinExistence type="inferred from homology"/>
<dbReference type="SUPFAM" id="SSF56300">
    <property type="entry name" value="Metallo-dependent phosphatases"/>
    <property type="match status" value="1"/>
</dbReference>
<comment type="similarity">
    <text evidence="4">Belongs to the cyclic nucleotide phosphodiesterase class-III family.</text>
</comment>
<keyword evidence="2 6" id="KW-0378">Hydrolase</keyword>
<dbReference type="AlphaFoldDB" id="A0A1J5R0T2"/>
<evidence type="ECO:0000256" key="3">
    <source>
        <dbReference type="ARBA" id="ARBA00023004"/>
    </source>
</evidence>
<dbReference type="InterPro" id="IPR042281">
    <property type="entry name" value="GpdQ_beta-strand"/>
</dbReference>
<reference evidence="6" key="1">
    <citation type="submission" date="2016-10" db="EMBL/GenBank/DDBJ databases">
        <title>Sequence of Gallionella enrichment culture.</title>
        <authorList>
            <person name="Poehlein A."/>
            <person name="Muehling M."/>
            <person name="Daniel R."/>
        </authorList>
    </citation>
    <scope>NUCLEOTIDE SEQUENCE</scope>
</reference>
<dbReference type="GO" id="GO:0004114">
    <property type="term" value="F:3',5'-cyclic-nucleotide phosphodiesterase activity"/>
    <property type="evidence" value="ECO:0007669"/>
    <property type="project" value="UniProtKB-EC"/>
</dbReference>
<sequence length="274" mass="30597">MILCQISDLHIKRKGALAYQRVDTAGALRRCLSAIARLRPAPDAVVVTGDLVDMGDAEEYAHLREILDELPMPYYLLVGNHDHRDALRQAFPEHVWLGRDGFVQYAVDLGPCRLLALDTQDPPHGGGRLCERRLQWLEQELGRAPAKPTILAMHHPPFVTGIGHMDKIGLPREDRQRLSELVSRHPQIERIVCGHLHRPIQRRFGSSVASTCPAPAHQVAFDLDPESAPGFRLEPAAMQLHAWIDDEGLVSHLVNIEEYPGPYPFFQPGGGLID</sequence>
<dbReference type="InterPro" id="IPR029052">
    <property type="entry name" value="Metallo-depent_PP-like"/>
</dbReference>